<sequence>MMILFMSKEKIESQIPVLRRPISGIKKEDALSKKLRQFDNPAIKFPFPNASGIYINTNESGVVNTSKALTFFPFITEPVHVGFSGWHNFDIMAKRLSSRAFICDVNPENTLFLSTALKYIRLYEDKSMFIVKMTEFVRKYKYEGSRTNVDRESYLGTIGPKSIKFSFNVSDEYPYSDHTSILEEIALEEKRETSWLYTKERYAHIRKLALQDKIAIITEDICNNSVFFTIRSILITNFFQVDTLYVSNIGEWMFAEEQRTNFLKTIEYLLTDNETILIAAKLIKNNQENNTPVQYSISKKHLNEKSSLKDWFFSDDADEDMVILPKNSSCQK</sequence>
<comment type="caution">
    <text evidence="2">The sequence shown here is derived from an EMBL/GenBank/DDBJ whole genome shotgun (WGS) entry which is preliminary data.</text>
</comment>
<accession>A0A0W0UGA8</accession>
<dbReference type="PATRIC" id="fig|455.5.peg.1221"/>
<dbReference type="InterPro" id="IPR056692">
    <property type="entry name" value="DUF7790"/>
</dbReference>
<evidence type="ECO:0000313" key="3">
    <source>
        <dbReference type="Proteomes" id="UP000054715"/>
    </source>
</evidence>
<dbReference type="Pfam" id="PF25046">
    <property type="entry name" value="DUF7790"/>
    <property type="match status" value="1"/>
</dbReference>
<organism evidence="2 3">
    <name type="scientific">Legionella jamestowniensis</name>
    <dbReference type="NCBI Taxonomy" id="455"/>
    <lineage>
        <taxon>Bacteria</taxon>
        <taxon>Pseudomonadati</taxon>
        <taxon>Pseudomonadota</taxon>
        <taxon>Gammaproteobacteria</taxon>
        <taxon>Legionellales</taxon>
        <taxon>Legionellaceae</taxon>
        <taxon>Legionella</taxon>
    </lineage>
</organism>
<evidence type="ECO:0000259" key="1">
    <source>
        <dbReference type="Pfam" id="PF25046"/>
    </source>
</evidence>
<gene>
    <name evidence="2" type="ORF">Ljam_1153</name>
</gene>
<dbReference type="Proteomes" id="UP000054715">
    <property type="component" value="Unassembled WGS sequence"/>
</dbReference>
<dbReference type="EMBL" id="LNYG01000013">
    <property type="protein sequence ID" value="KTD06958.1"/>
    <property type="molecule type" value="Genomic_DNA"/>
</dbReference>
<protein>
    <recommendedName>
        <fullName evidence="1">DUF7790 domain-containing protein</fullName>
    </recommendedName>
</protein>
<evidence type="ECO:0000313" key="2">
    <source>
        <dbReference type="EMBL" id="KTD06958.1"/>
    </source>
</evidence>
<feature type="domain" description="DUF7790" evidence="1">
    <location>
        <begin position="54"/>
        <end position="298"/>
    </location>
</feature>
<name>A0A0W0UGA8_9GAMM</name>
<proteinExistence type="predicted"/>
<reference evidence="2 3" key="1">
    <citation type="submission" date="2015-11" db="EMBL/GenBank/DDBJ databases">
        <title>Genomic analysis of 38 Legionella species identifies large and diverse effector repertoires.</title>
        <authorList>
            <person name="Burstein D."/>
            <person name="Amaro F."/>
            <person name="Zusman T."/>
            <person name="Lifshitz Z."/>
            <person name="Cohen O."/>
            <person name="Gilbert J.A."/>
            <person name="Pupko T."/>
            <person name="Shuman H.A."/>
            <person name="Segal G."/>
        </authorList>
    </citation>
    <scope>NUCLEOTIDE SEQUENCE [LARGE SCALE GENOMIC DNA]</scope>
    <source>
        <strain evidence="2 3">JA-26-G1-E2</strain>
    </source>
</reference>
<dbReference type="AlphaFoldDB" id="A0A0W0UGA8"/>